<dbReference type="RefSeq" id="WP_208844861.1">
    <property type="nucleotide sequence ID" value="NZ_CP072135.1"/>
</dbReference>
<dbReference type="PANTHER" id="PTHR34219">
    <property type="entry name" value="IRON-REGULATED INNER MEMBRANE PROTEIN-RELATED"/>
    <property type="match status" value="1"/>
</dbReference>
<sequence>MKESFFRTMGWLHTWVGLLTIWLLITVFFAGTLSFFKEEITLWSQPNALKNVPHSILLSQEAQIEHGIEVLKQKAPNASSWYITPATDRKPYFEVAYRDAPQQGKRTPFTSHYYSANDANKEIEFIETKGGSFFYRLHFDLHYMSPITARWIVCFASLFMLIALISGIIIHKRIFKDLFTFRNGKGLRTWLDSHNLSSVIALPFHLMITYTGLITLIFMLFPYPALTQFDGNMKAFFEAQNPTRVSTKSTGNIVPIAPPQVWLDQVYTNWLNVRIARVIVDHPFDQHATVKVYANTQNTVQDERPTLLLDAHNGQIIARGNESLSTSETFYDSMTALHTGRLANLPLRWLYFLGGMLGLAMLVTGALMWSLRIKAKHKKPHFGVQLVDTLNLTMIMGLPLATAGFFYANRLLSAQIAQRANVEIAIFFTILGLSLLVSAIRRDKQQWAYFAKLNVFAWAALPICSAIAIKYPTYTAFIEGNTLAWAFDLVFLSVALAFGFVAAKLHRKHSAAFSPQPKVIQR</sequence>
<keyword evidence="3" id="KW-1185">Reference proteome</keyword>
<feature type="transmembrane region" description="Helical" evidence="1">
    <location>
        <begin position="349"/>
        <end position="369"/>
    </location>
</feature>
<evidence type="ECO:0000313" key="3">
    <source>
        <dbReference type="Proteomes" id="UP000664904"/>
    </source>
</evidence>
<dbReference type="KEGG" id="pxi:J5O05_20900"/>
<keyword evidence="1" id="KW-1133">Transmembrane helix</keyword>
<name>A0A975HMQ6_9GAMM</name>
<geneLocation type="plasmid" evidence="2 3">
    <name>unnamed5</name>
</geneLocation>
<reference evidence="2" key="1">
    <citation type="submission" date="2021-03" db="EMBL/GenBank/DDBJ databases">
        <title>Complete Genome of Pseudoalteromonas xiamenensis STKMTI.2, a new potential marine bacterium producing anti-Vibrio compounds.</title>
        <authorList>
            <person name="Handayani D.P."/>
            <person name="Isnansetyo A."/>
            <person name="Istiqomah I."/>
            <person name="Jumina J."/>
        </authorList>
    </citation>
    <scope>NUCLEOTIDE SEQUENCE</scope>
    <source>
        <strain evidence="2">STKMTI.2</strain>
        <plasmid evidence="2">unnamed5</plasmid>
    </source>
</reference>
<feature type="transmembrane region" description="Helical" evidence="1">
    <location>
        <begin position="390"/>
        <end position="408"/>
    </location>
</feature>
<feature type="transmembrane region" description="Helical" evidence="1">
    <location>
        <begin position="149"/>
        <end position="175"/>
    </location>
</feature>
<feature type="transmembrane region" description="Helical" evidence="1">
    <location>
        <begin position="447"/>
        <end position="471"/>
    </location>
</feature>
<gene>
    <name evidence="2" type="ORF">J5O05_20900</name>
</gene>
<feature type="transmembrane region" description="Helical" evidence="1">
    <location>
        <begin position="420"/>
        <end position="440"/>
    </location>
</feature>
<proteinExistence type="predicted"/>
<dbReference type="Pfam" id="PF03929">
    <property type="entry name" value="PepSY_TM"/>
    <property type="match status" value="1"/>
</dbReference>
<keyword evidence="1" id="KW-0472">Membrane</keyword>
<dbReference type="AlphaFoldDB" id="A0A975HMQ6"/>
<protein>
    <submittedName>
        <fullName evidence="2">PepSY domain-containing protein</fullName>
    </submittedName>
</protein>
<evidence type="ECO:0000256" key="1">
    <source>
        <dbReference type="SAM" id="Phobius"/>
    </source>
</evidence>
<organism evidence="2 3">
    <name type="scientific">Pseudoalteromonas xiamenensis</name>
    <dbReference type="NCBI Taxonomy" id="882626"/>
    <lineage>
        <taxon>Bacteria</taxon>
        <taxon>Pseudomonadati</taxon>
        <taxon>Pseudomonadota</taxon>
        <taxon>Gammaproteobacteria</taxon>
        <taxon>Alteromonadales</taxon>
        <taxon>Pseudoalteromonadaceae</taxon>
        <taxon>Pseudoalteromonas</taxon>
    </lineage>
</organism>
<dbReference type="InterPro" id="IPR005625">
    <property type="entry name" value="PepSY-ass_TM"/>
</dbReference>
<feature type="transmembrane region" description="Helical" evidence="1">
    <location>
        <begin position="483"/>
        <end position="503"/>
    </location>
</feature>
<accession>A0A975HMQ6</accession>
<keyword evidence="1" id="KW-0812">Transmembrane</keyword>
<evidence type="ECO:0000313" key="2">
    <source>
        <dbReference type="EMBL" id="QTH73242.1"/>
    </source>
</evidence>
<dbReference type="Proteomes" id="UP000664904">
    <property type="component" value="Plasmid unnamed5"/>
</dbReference>
<feature type="transmembrane region" description="Helical" evidence="1">
    <location>
        <begin position="12"/>
        <end position="36"/>
    </location>
</feature>
<dbReference type="PANTHER" id="PTHR34219:SF4">
    <property type="entry name" value="PEPSY DOMAIN-CONTAINING PROTEIN"/>
    <property type="match status" value="1"/>
</dbReference>
<feature type="transmembrane region" description="Helical" evidence="1">
    <location>
        <begin position="196"/>
        <end position="221"/>
    </location>
</feature>
<keyword evidence="2" id="KW-0614">Plasmid</keyword>
<dbReference type="EMBL" id="CP072135">
    <property type="protein sequence ID" value="QTH73242.1"/>
    <property type="molecule type" value="Genomic_DNA"/>
</dbReference>